<proteinExistence type="predicted"/>
<evidence type="ECO:0000313" key="3">
    <source>
        <dbReference type="Proteomes" id="UP000319257"/>
    </source>
</evidence>
<comment type="caution">
    <text evidence="2">The sequence shown here is derived from an EMBL/GenBank/DDBJ whole genome shotgun (WGS) entry which is preliminary data.</text>
</comment>
<dbReference type="OrthoDB" id="4589291at2759"/>
<sequence>MFSSSTYNGGIDMEAQGGINATPPPYQADPGPGGNKDEAACFLSSNLCPSLMMCLSPQPCQDWEGQDWFGSIEFKCSDIPALMRNGLHFAEANVQREQGFIVSPPKGVPSQTEPLTYSRIWFLRSTGPGTPSWTARLEIDARTLNTLSSIRMDDLSAANVAMCKAWNRRGEMVYVFEAMDPDRRCNAIYGELPLEGWWPWPKQDDKTPSGY</sequence>
<dbReference type="GeneID" id="41979470"/>
<accession>A0A507BLT6</accession>
<name>A0A507BLT6_9PEZI</name>
<organism evidence="2 3">
    <name type="scientific">Thyridium curvatum</name>
    <dbReference type="NCBI Taxonomy" id="1093900"/>
    <lineage>
        <taxon>Eukaryota</taxon>
        <taxon>Fungi</taxon>
        <taxon>Dikarya</taxon>
        <taxon>Ascomycota</taxon>
        <taxon>Pezizomycotina</taxon>
        <taxon>Sordariomycetes</taxon>
        <taxon>Sordariomycetidae</taxon>
        <taxon>Thyridiales</taxon>
        <taxon>Thyridiaceae</taxon>
        <taxon>Thyridium</taxon>
    </lineage>
</organism>
<dbReference type="EMBL" id="SKBQ01000131">
    <property type="protein sequence ID" value="TPX17670.1"/>
    <property type="molecule type" value="Genomic_DNA"/>
</dbReference>
<protein>
    <submittedName>
        <fullName evidence="2">Uncharacterized protein</fullName>
    </submittedName>
</protein>
<dbReference type="Proteomes" id="UP000319257">
    <property type="component" value="Unassembled WGS sequence"/>
</dbReference>
<feature type="region of interest" description="Disordered" evidence="1">
    <location>
        <begin position="1"/>
        <end position="34"/>
    </location>
</feature>
<reference evidence="2 3" key="1">
    <citation type="submission" date="2019-06" db="EMBL/GenBank/DDBJ databases">
        <title>Draft genome sequence of the filamentous fungus Phialemoniopsis curvata isolated from diesel fuel.</title>
        <authorList>
            <person name="Varaljay V.A."/>
            <person name="Lyon W.J."/>
            <person name="Crouch A.L."/>
            <person name="Drake C.E."/>
            <person name="Hollomon J.M."/>
            <person name="Nadeau L.J."/>
            <person name="Nunn H.S."/>
            <person name="Stevenson B.S."/>
            <person name="Bojanowski C.L."/>
            <person name="Crookes-Goodson W.J."/>
        </authorList>
    </citation>
    <scope>NUCLEOTIDE SEQUENCE [LARGE SCALE GENOMIC DNA]</scope>
    <source>
        <strain evidence="2 3">D216</strain>
    </source>
</reference>
<evidence type="ECO:0000256" key="1">
    <source>
        <dbReference type="SAM" id="MobiDB-lite"/>
    </source>
</evidence>
<dbReference type="AlphaFoldDB" id="A0A507BLT6"/>
<evidence type="ECO:0000313" key="2">
    <source>
        <dbReference type="EMBL" id="TPX17670.1"/>
    </source>
</evidence>
<keyword evidence="3" id="KW-1185">Reference proteome</keyword>
<dbReference type="RefSeq" id="XP_030999381.1">
    <property type="nucleotide sequence ID" value="XM_031134818.1"/>
</dbReference>
<dbReference type="InParanoid" id="A0A507BLT6"/>
<gene>
    <name evidence="2" type="ORF">E0L32_012023</name>
</gene>